<dbReference type="OrthoDB" id="190835at2759"/>
<feature type="signal peptide" evidence="2">
    <location>
        <begin position="1"/>
        <end position="26"/>
    </location>
</feature>
<evidence type="ECO:0000259" key="3">
    <source>
        <dbReference type="PROSITE" id="PS50835"/>
    </source>
</evidence>
<dbReference type="SMART" id="SM00408">
    <property type="entry name" value="IGc2"/>
    <property type="match status" value="2"/>
</dbReference>
<proteinExistence type="predicted"/>
<sequence length="366" mass="41147">MRSDCGGFQLQVVLLLACCFLPASTGLQSYSADRSRYQCGHPEYKRVCFEHSVRAKLVFNEFEPVVIRCVVRNLGKHVVTWMKNDGRDIPLTIGHKVFASDSRVKIDYSSPDEWNLVIQGAQAKDSGEYLCQVNTLEKLLEKRFQLVVRGGDTDGGSGKKSSVNVKKQSPESSKRLPNDEAVLSAETTRELKNVLIYGPAIVLQGEQFVSFTCTATFRGRDARRNPDASVEWYHLGFRQVSNASSMDISMSWKDGDTIVSVLTIYSVRFEHSGDWVCLKQPSEKRPPALETASHQLTVLEWDPRRSSKSEQLLSHQQQRQKQLQKQQQQQQQQQGYRNRASAIKDNRFKFALAAAAAAVAAAQMLA</sequence>
<dbReference type="InterPro" id="IPR036179">
    <property type="entry name" value="Ig-like_dom_sf"/>
</dbReference>
<dbReference type="InterPro" id="IPR013783">
    <property type="entry name" value="Ig-like_fold"/>
</dbReference>
<dbReference type="PROSITE" id="PS51257">
    <property type="entry name" value="PROKAR_LIPOPROTEIN"/>
    <property type="match status" value="1"/>
</dbReference>
<dbReference type="PANTHER" id="PTHR23279">
    <property type="entry name" value="DEFECTIVE PROBOSCIS EXTENSION RESPONSE DPR -RELATED"/>
    <property type="match status" value="1"/>
</dbReference>
<dbReference type="CDD" id="cd00096">
    <property type="entry name" value="Ig"/>
    <property type="match status" value="2"/>
</dbReference>
<feature type="region of interest" description="Disordered" evidence="1">
    <location>
        <begin position="151"/>
        <end position="181"/>
    </location>
</feature>
<feature type="region of interest" description="Disordered" evidence="1">
    <location>
        <begin position="307"/>
        <end position="339"/>
    </location>
</feature>
<gene>
    <name evidence="5" type="ORF">BOX15_Mlig019336g1</name>
    <name evidence="4" type="ORF">BOX15_Mlig019336g2</name>
</gene>
<dbReference type="AlphaFoldDB" id="A0A267EGZ8"/>
<dbReference type="GO" id="GO:0050808">
    <property type="term" value="P:synapse organization"/>
    <property type="evidence" value="ECO:0007669"/>
    <property type="project" value="TreeGrafter"/>
</dbReference>
<dbReference type="SMART" id="SM00409">
    <property type="entry name" value="IG"/>
    <property type="match status" value="2"/>
</dbReference>
<feature type="domain" description="Ig-like" evidence="3">
    <location>
        <begin position="177"/>
        <end position="277"/>
    </location>
</feature>
<dbReference type="InterPro" id="IPR037448">
    <property type="entry name" value="Zig-8"/>
</dbReference>
<keyword evidence="2" id="KW-0732">Signal</keyword>
<name>A0A267EGZ8_9PLAT</name>
<dbReference type="InterPro" id="IPR013098">
    <property type="entry name" value="Ig_I-set"/>
</dbReference>
<accession>A0A267EGZ8</accession>
<dbReference type="InterPro" id="IPR007110">
    <property type="entry name" value="Ig-like_dom"/>
</dbReference>
<evidence type="ECO:0000313" key="4">
    <source>
        <dbReference type="EMBL" id="PAA60790.1"/>
    </source>
</evidence>
<dbReference type="EMBL" id="NIVC01002112">
    <property type="protein sequence ID" value="PAA60790.1"/>
    <property type="molecule type" value="Genomic_DNA"/>
</dbReference>
<dbReference type="STRING" id="282301.A0A267EGZ8"/>
<dbReference type="SUPFAM" id="SSF48726">
    <property type="entry name" value="Immunoglobulin"/>
    <property type="match status" value="2"/>
</dbReference>
<evidence type="ECO:0000256" key="1">
    <source>
        <dbReference type="SAM" id="MobiDB-lite"/>
    </source>
</evidence>
<dbReference type="Gene3D" id="2.60.40.10">
    <property type="entry name" value="Immunoglobulins"/>
    <property type="match status" value="2"/>
</dbReference>
<comment type="caution">
    <text evidence="4">The sequence shown here is derived from an EMBL/GenBank/DDBJ whole genome shotgun (WGS) entry which is preliminary data.</text>
</comment>
<feature type="domain" description="Ig-like" evidence="3">
    <location>
        <begin position="42"/>
        <end position="141"/>
    </location>
</feature>
<feature type="chain" id="PRO_5011916017" description="Ig-like domain-containing protein" evidence="2">
    <location>
        <begin position="27"/>
        <end position="366"/>
    </location>
</feature>
<evidence type="ECO:0000313" key="5">
    <source>
        <dbReference type="EMBL" id="PAA73008.1"/>
    </source>
</evidence>
<dbReference type="PROSITE" id="PS50835">
    <property type="entry name" value="IG_LIKE"/>
    <property type="match status" value="2"/>
</dbReference>
<reference evidence="4 6" key="1">
    <citation type="submission" date="2017-06" db="EMBL/GenBank/DDBJ databases">
        <title>A platform for efficient transgenesis in Macrostomum lignano, a flatworm model organism for stem cell research.</title>
        <authorList>
            <person name="Berezikov E."/>
        </authorList>
    </citation>
    <scope>NUCLEOTIDE SEQUENCE [LARGE SCALE GENOMIC DNA]</scope>
    <source>
        <strain evidence="4">DV1</strain>
        <tissue evidence="4">Whole organism</tissue>
    </source>
</reference>
<feature type="compositionally biased region" description="Low complexity" evidence="1">
    <location>
        <begin position="316"/>
        <end position="334"/>
    </location>
</feature>
<dbReference type="Pfam" id="PF07679">
    <property type="entry name" value="I-set"/>
    <property type="match status" value="1"/>
</dbReference>
<dbReference type="EMBL" id="NIVC01001046">
    <property type="protein sequence ID" value="PAA73008.1"/>
    <property type="molecule type" value="Genomic_DNA"/>
</dbReference>
<dbReference type="InterPro" id="IPR003599">
    <property type="entry name" value="Ig_sub"/>
</dbReference>
<feature type="compositionally biased region" description="Basic and acidic residues" evidence="1">
    <location>
        <begin position="168"/>
        <end position="178"/>
    </location>
</feature>
<keyword evidence="6" id="KW-1185">Reference proteome</keyword>
<organism evidence="4 6">
    <name type="scientific">Macrostomum lignano</name>
    <dbReference type="NCBI Taxonomy" id="282301"/>
    <lineage>
        <taxon>Eukaryota</taxon>
        <taxon>Metazoa</taxon>
        <taxon>Spiralia</taxon>
        <taxon>Lophotrochozoa</taxon>
        <taxon>Platyhelminthes</taxon>
        <taxon>Rhabditophora</taxon>
        <taxon>Macrostomorpha</taxon>
        <taxon>Macrostomida</taxon>
        <taxon>Macrostomidae</taxon>
        <taxon>Macrostomum</taxon>
    </lineage>
</organism>
<evidence type="ECO:0000256" key="2">
    <source>
        <dbReference type="SAM" id="SignalP"/>
    </source>
</evidence>
<dbReference type="Proteomes" id="UP000215902">
    <property type="component" value="Unassembled WGS sequence"/>
</dbReference>
<dbReference type="GO" id="GO:0032589">
    <property type="term" value="C:neuron projection membrane"/>
    <property type="evidence" value="ECO:0007669"/>
    <property type="project" value="TreeGrafter"/>
</dbReference>
<dbReference type="InterPro" id="IPR003598">
    <property type="entry name" value="Ig_sub2"/>
</dbReference>
<dbReference type="PANTHER" id="PTHR23279:SF36">
    <property type="entry name" value="DEFECTIVE PROBOSCIS EXTENSION RESPONSE 9, ISOFORM A"/>
    <property type="match status" value="1"/>
</dbReference>
<protein>
    <recommendedName>
        <fullName evidence="3">Ig-like domain-containing protein</fullName>
    </recommendedName>
</protein>
<evidence type="ECO:0000313" key="6">
    <source>
        <dbReference type="Proteomes" id="UP000215902"/>
    </source>
</evidence>